<dbReference type="InterPro" id="IPR050834">
    <property type="entry name" value="Glycosyltransf_2"/>
</dbReference>
<dbReference type="SUPFAM" id="SSF53448">
    <property type="entry name" value="Nucleotide-diphospho-sugar transferases"/>
    <property type="match status" value="1"/>
</dbReference>
<organism evidence="2 3">
    <name type="scientific">Constantimarinum furrinae</name>
    <dbReference type="NCBI Taxonomy" id="2562285"/>
    <lineage>
        <taxon>Bacteria</taxon>
        <taxon>Pseudomonadati</taxon>
        <taxon>Bacteroidota</taxon>
        <taxon>Flavobacteriia</taxon>
        <taxon>Flavobacteriales</taxon>
        <taxon>Flavobacteriaceae</taxon>
        <taxon>Altibacter/Constantimarinum group</taxon>
        <taxon>Constantimarinum</taxon>
    </lineage>
</organism>
<dbReference type="Proteomes" id="UP000515514">
    <property type="component" value="Chromosome"/>
</dbReference>
<evidence type="ECO:0000313" key="3">
    <source>
        <dbReference type="Proteomes" id="UP000515514"/>
    </source>
</evidence>
<dbReference type="CDD" id="cd00761">
    <property type="entry name" value="Glyco_tranf_GTA_type"/>
    <property type="match status" value="1"/>
</dbReference>
<dbReference type="PANTHER" id="PTHR43685:SF2">
    <property type="entry name" value="GLYCOSYLTRANSFERASE 2-LIKE DOMAIN-CONTAINING PROTEIN"/>
    <property type="match status" value="1"/>
</dbReference>
<evidence type="ECO:0000259" key="1">
    <source>
        <dbReference type="Pfam" id="PF00535"/>
    </source>
</evidence>
<protein>
    <submittedName>
        <fullName evidence="2">Glycosyl transferase family 2</fullName>
    </submittedName>
</protein>
<feature type="domain" description="Glycosyltransferase 2-like" evidence="1">
    <location>
        <begin position="6"/>
        <end position="146"/>
    </location>
</feature>
<dbReference type="AlphaFoldDB" id="A0A7G8PQT9"/>
<dbReference type="InterPro" id="IPR001173">
    <property type="entry name" value="Glyco_trans_2-like"/>
</dbReference>
<dbReference type="InterPro" id="IPR029044">
    <property type="entry name" value="Nucleotide-diphossugar_trans"/>
</dbReference>
<dbReference type="GO" id="GO:0016740">
    <property type="term" value="F:transferase activity"/>
    <property type="evidence" value="ECO:0007669"/>
    <property type="project" value="UniProtKB-KW"/>
</dbReference>
<proteinExistence type="predicted"/>
<evidence type="ECO:0000313" key="2">
    <source>
        <dbReference type="EMBL" id="QNJ96705.1"/>
    </source>
</evidence>
<name>A0A7G8PQT9_9FLAO</name>
<reference evidence="2 3" key="1">
    <citation type="submission" date="2020-04" db="EMBL/GenBank/DDBJ databases">
        <title>Genome sequence of Altibacter aquimarinus strain ALE3EI.</title>
        <authorList>
            <person name="Oh H.-M."/>
            <person name="Jang D."/>
        </authorList>
    </citation>
    <scope>NUCLEOTIDE SEQUENCE [LARGE SCALE GENOMIC DNA]</scope>
    <source>
        <strain evidence="2 3">ALE3EI</strain>
    </source>
</reference>
<gene>
    <name evidence="2" type="ORF">ALE3EI_0114</name>
</gene>
<dbReference type="Gene3D" id="3.90.550.10">
    <property type="entry name" value="Spore Coat Polysaccharide Biosynthesis Protein SpsA, Chain A"/>
    <property type="match status" value="1"/>
</dbReference>
<accession>A0A7G8PQT9</accession>
<dbReference type="KEGG" id="alti:ALE3EI_0114"/>
<dbReference type="RefSeq" id="WP_186989795.1">
    <property type="nucleotide sequence ID" value="NZ_CP052909.1"/>
</dbReference>
<dbReference type="EMBL" id="CP052909">
    <property type="protein sequence ID" value="QNJ96705.1"/>
    <property type="molecule type" value="Genomic_DNA"/>
</dbReference>
<keyword evidence="2" id="KW-0808">Transferase</keyword>
<dbReference type="Pfam" id="PF00535">
    <property type="entry name" value="Glycos_transf_2"/>
    <property type="match status" value="1"/>
</dbReference>
<keyword evidence="3" id="KW-1185">Reference proteome</keyword>
<sequence>MTPLVSIIIPTYNRADLLPDTLDSLVAQTYINWECILVDDGSTDDTPGVIEQYTNKDSRFRFYNRPADRPKGANACRNYGFEKSNGELINWFDSDDIAAPDFLEQKVKLLQTDPTLDMAAGYGERFFEDGRENLPVMPKDDTTDNPVENYILHDYCFYTPSPLWRKKYLLETKEVFDEDLHRGQEKDFHFRLVLKGFKYKRFTNHPLFFIRSSNEGISNTAGMSLSAKRSVFQFRNKQFLYLLQRDNPAQKKLIRYLFYRQAALYYDMVQTAPPEEKGKIRHDFFPQLRAMAANKALGLKYAFSVQLGDFVLRLTHRGYKFFYFPQFDYRSF</sequence>
<dbReference type="PANTHER" id="PTHR43685">
    <property type="entry name" value="GLYCOSYLTRANSFERASE"/>
    <property type="match status" value="1"/>
</dbReference>